<protein>
    <submittedName>
        <fullName evidence="1">Uncharacterized protein</fullName>
    </submittedName>
</protein>
<keyword evidence="2" id="KW-1185">Reference proteome</keyword>
<evidence type="ECO:0000313" key="2">
    <source>
        <dbReference type="Proteomes" id="UP000821865"/>
    </source>
</evidence>
<dbReference type="EMBL" id="CM023479">
    <property type="protein sequence ID" value="KAH7973893.1"/>
    <property type="molecule type" value="Genomic_DNA"/>
</dbReference>
<accession>A0ACB8DN71</accession>
<gene>
    <name evidence="1" type="ORF">HPB49_006418</name>
</gene>
<dbReference type="Proteomes" id="UP000821865">
    <property type="component" value="Chromosome 10"/>
</dbReference>
<proteinExistence type="predicted"/>
<organism evidence="1 2">
    <name type="scientific">Dermacentor silvarum</name>
    <name type="common">Tick</name>
    <dbReference type="NCBI Taxonomy" id="543639"/>
    <lineage>
        <taxon>Eukaryota</taxon>
        <taxon>Metazoa</taxon>
        <taxon>Ecdysozoa</taxon>
        <taxon>Arthropoda</taxon>
        <taxon>Chelicerata</taxon>
        <taxon>Arachnida</taxon>
        <taxon>Acari</taxon>
        <taxon>Parasitiformes</taxon>
        <taxon>Ixodida</taxon>
        <taxon>Ixodoidea</taxon>
        <taxon>Ixodidae</taxon>
        <taxon>Rhipicephalinae</taxon>
        <taxon>Dermacentor</taxon>
    </lineage>
</organism>
<reference evidence="1" key="1">
    <citation type="submission" date="2020-05" db="EMBL/GenBank/DDBJ databases">
        <title>Large-scale comparative analyses of tick genomes elucidate their genetic diversity and vector capacities.</title>
        <authorList>
            <person name="Jia N."/>
            <person name="Wang J."/>
            <person name="Shi W."/>
            <person name="Du L."/>
            <person name="Sun Y."/>
            <person name="Zhan W."/>
            <person name="Jiang J."/>
            <person name="Wang Q."/>
            <person name="Zhang B."/>
            <person name="Ji P."/>
            <person name="Sakyi L.B."/>
            <person name="Cui X."/>
            <person name="Yuan T."/>
            <person name="Jiang B."/>
            <person name="Yang W."/>
            <person name="Lam T.T.-Y."/>
            <person name="Chang Q."/>
            <person name="Ding S."/>
            <person name="Wang X."/>
            <person name="Zhu J."/>
            <person name="Ruan X."/>
            <person name="Zhao L."/>
            <person name="Wei J."/>
            <person name="Que T."/>
            <person name="Du C."/>
            <person name="Cheng J."/>
            <person name="Dai P."/>
            <person name="Han X."/>
            <person name="Huang E."/>
            <person name="Gao Y."/>
            <person name="Liu J."/>
            <person name="Shao H."/>
            <person name="Ye R."/>
            <person name="Li L."/>
            <person name="Wei W."/>
            <person name="Wang X."/>
            <person name="Wang C."/>
            <person name="Yang T."/>
            <person name="Huo Q."/>
            <person name="Li W."/>
            <person name="Guo W."/>
            <person name="Chen H."/>
            <person name="Zhou L."/>
            <person name="Ni X."/>
            <person name="Tian J."/>
            <person name="Zhou Y."/>
            <person name="Sheng Y."/>
            <person name="Liu T."/>
            <person name="Pan Y."/>
            <person name="Xia L."/>
            <person name="Li J."/>
            <person name="Zhao F."/>
            <person name="Cao W."/>
        </authorList>
    </citation>
    <scope>NUCLEOTIDE SEQUENCE</scope>
    <source>
        <strain evidence="1">Dsil-2018</strain>
    </source>
</reference>
<evidence type="ECO:0000313" key="1">
    <source>
        <dbReference type="EMBL" id="KAH7973893.1"/>
    </source>
</evidence>
<name>A0ACB8DN71_DERSI</name>
<comment type="caution">
    <text evidence="1">The sequence shown here is derived from an EMBL/GenBank/DDBJ whole genome shotgun (WGS) entry which is preliminary data.</text>
</comment>
<sequence length="412" mass="45827">MTRAAFALSAVTLLLSALGRVVESAVLLEEHRVYSSPQKYDYVGGIDVYCWEPLHDGPSYLEVFRTASVEFSVAPDDLQLFTGEDEQTVQQKYFSSGVDFSFLATKSPRQVSFLNSRRRRCLGVFSRGAYEFAFVRNVNRRGIVQFCVGVVAFFAAPAVARSAAVFYTFGTGIGVLAFLLIAVFLVSRLLPRRVAGYALVLFGWTLVVSWLEFLWSNVQDVVDNYRHYVVCYVVGSAALSFAVCYRVGPPSNPRTLDLIQWSLQLAGLACVYFSSDRSDLMAAVVVVMLSIYLALSYRWSRRPPASSSHDADGSTPTVPLRLTPAVEQDARPTDSPRASSCTHFSDDGMWTIVTKIRAPQAKKIAMCIRADDGIRSPRQWMTVSERGMLENGGDELDYFHEEPNVDEPDDSE</sequence>